<dbReference type="AlphaFoldDB" id="B0DUS8"/>
<accession>B0DUS8</accession>
<keyword evidence="2" id="KW-1185">Reference proteome</keyword>
<gene>
    <name evidence="1" type="ORF">LACBIDRAFT_333077</name>
</gene>
<sequence length="171" mass="19269">MNTFPAGTRVFYWCSTGPIIYATVQSSSRLPDGTQLLVIKDDNGETVTLPYVGFNIYNFAKIRLHLNSLIINNLRSKEQYYADIHSALMSAPNQDLSRNDVRAEISAMEDSADAALFRRKDGNPVTPPNRCFEYASRTLLILRELIRPKEANCTEASHCLYPKIALLRPLS</sequence>
<protein>
    <submittedName>
        <fullName evidence="1">Predicted protein</fullName>
    </submittedName>
</protein>
<reference evidence="1 2" key="1">
    <citation type="journal article" date="2008" name="Nature">
        <title>The genome of Laccaria bicolor provides insights into mycorrhizal symbiosis.</title>
        <authorList>
            <person name="Martin F."/>
            <person name="Aerts A."/>
            <person name="Ahren D."/>
            <person name="Brun A."/>
            <person name="Danchin E.G.J."/>
            <person name="Duchaussoy F."/>
            <person name="Gibon J."/>
            <person name="Kohler A."/>
            <person name="Lindquist E."/>
            <person name="Pereda V."/>
            <person name="Salamov A."/>
            <person name="Shapiro H.J."/>
            <person name="Wuyts J."/>
            <person name="Blaudez D."/>
            <person name="Buee M."/>
            <person name="Brokstein P."/>
            <person name="Canbaeck B."/>
            <person name="Cohen D."/>
            <person name="Courty P.E."/>
            <person name="Coutinho P.M."/>
            <person name="Delaruelle C."/>
            <person name="Detter J.C."/>
            <person name="Deveau A."/>
            <person name="DiFazio S."/>
            <person name="Duplessis S."/>
            <person name="Fraissinet-Tachet L."/>
            <person name="Lucic E."/>
            <person name="Frey-Klett P."/>
            <person name="Fourrey C."/>
            <person name="Feussner I."/>
            <person name="Gay G."/>
            <person name="Grimwood J."/>
            <person name="Hoegger P.J."/>
            <person name="Jain P."/>
            <person name="Kilaru S."/>
            <person name="Labbe J."/>
            <person name="Lin Y.C."/>
            <person name="Legue V."/>
            <person name="Le Tacon F."/>
            <person name="Marmeisse R."/>
            <person name="Melayah D."/>
            <person name="Montanini B."/>
            <person name="Muratet M."/>
            <person name="Nehls U."/>
            <person name="Niculita-Hirzel H."/>
            <person name="Oudot-Le Secq M.P."/>
            <person name="Peter M."/>
            <person name="Quesneville H."/>
            <person name="Rajashekar B."/>
            <person name="Reich M."/>
            <person name="Rouhier N."/>
            <person name="Schmutz J."/>
            <person name="Yin T."/>
            <person name="Chalot M."/>
            <person name="Henrissat B."/>
            <person name="Kuees U."/>
            <person name="Lucas S."/>
            <person name="Van de Peer Y."/>
            <person name="Podila G.K."/>
            <person name="Polle A."/>
            <person name="Pukkila P.J."/>
            <person name="Richardson P.M."/>
            <person name="Rouze P."/>
            <person name="Sanders I.R."/>
            <person name="Stajich J.E."/>
            <person name="Tunlid A."/>
            <person name="Tuskan G."/>
            <person name="Grigoriev I.V."/>
        </authorList>
    </citation>
    <scope>NUCLEOTIDE SEQUENCE [LARGE SCALE GENOMIC DNA]</scope>
    <source>
        <strain evidence="2">S238N-H82 / ATCC MYA-4686</strain>
    </source>
</reference>
<dbReference type="OrthoDB" id="3237761at2759"/>
<organism evidence="2">
    <name type="scientific">Laccaria bicolor (strain S238N-H82 / ATCC MYA-4686)</name>
    <name type="common">Bicoloured deceiver</name>
    <name type="synonym">Laccaria laccata var. bicolor</name>
    <dbReference type="NCBI Taxonomy" id="486041"/>
    <lineage>
        <taxon>Eukaryota</taxon>
        <taxon>Fungi</taxon>
        <taxon>Dikarya</taxon>
        <taxon>Basidiomycota</taxon>
        <taxon>Agaricomycotina</taxon>
        <taxon>Agaricomycetes</taxon>
        <taxon>Agaricomycetidae</taxon>
        <taxon>Agaricales</taxon>
        <taxon>Agaricineae</taxon>
        <taxon>Hydnangiaceae</taxon>
        <taxon>Laccaria</taxon>
    </lineage>
</organism>
<evidence type="ECO:0000313" key="1">
    <source>
        <dbReference type="EMBL" id="EDR01597.1"/>
    </source>
</evidence>
<dbReference type="InParanoid" id="B0DUS8"/>
<dbReference type="EMBL" id="DS547137">
    <property type="protein sequence ID" value="EDR01597.1"/>
    <property type="molecule type" value="Genomic_DNA"/>
</dbReference>
<name>B0DUS8_LACBS</name>
<dbReference type="GeneID" id="6083431"/>
<dbReference type="RefSeq" id="XP_001887673.1">
    <property type="nucleotide sequence ID" value="XM_001887638.1"/>
</dbReference>
<dbReference type="Proteomes" id="UP000001194">
    <property type="component" value="Unassembled WGS sequence"/>
</dbReference>
<proteinExistence type="predicted"/>
<dbReference type="KEGG" id="lbc:LACBIDRAFT_333077"/>
<evidence type="ECO:0000313" key="2">
    <source>
        <dbReference type="Proteomes" id="UP000001194"/>
    </source>
</evidence>
<dbReference type="HOGENOM" id="CLU_1563124_0_0_1"/>